<dbReference type="AlphaFoldDB" id="A0A7J6FXK9"/>
<gene>
    <name evidence="1" type="ORF">F8388_016000</name>
</gene>
<accession>A0A7J6FXK9</accession>
<dbReference type="Pfam" id="PF25284">
    <property type="entry name" value="DUF7874"/>
    <property type="match status" value="1"/>
</dbReference>
<protein>
    <submittedName>
        <fullName evidence="1">Uncharacterized protein</fullName>
    </submittedName>
</protein>
<dbReference type="Proteomes" id="UP000525078">
    <property type="component" value="Unassembled WGS sequence"/>
</dbReference>
<name>A0A7J6FXK9_CANSA</name>
<reference evidence="1 2" key="1">
    <citation type="journal article" date="2020" name="bioRxiv">
        <title>Sequence and annotation of 42 cannabis genomes reveals extensive copy number variation in cannabinoid synthesis and pathogen resistance genes.</title>
        <authorList>
            <person name="Mckernan K.J."/>
            <person name="Helbert Y."/>
            <person name="Kane L.T."/>
            <person name="Ebling H."/>
            <person name="Zhang L."/>
            <person name="Liu B."/>
            <person name="Eaton Z."/>
            <person name="Mclaughlin S."/>
            <person name="Kingan S."/>
            <person name="Baybayan P."/>
            <person name="Concepcion G."/>
            <person name="Jordan M."/>
            <person name="Riva A."/>
            <person name="Barbazuk W."/>
            <person name="Harkins T."/>
        </authorList>
    </citation>
    <scope>NUCLEOTIDE SEQUENCE [LARGE SCALE GENOMIC DNA]</scope>
    <source>
        <strain evidence="2">cv. Jamaican Lion 4</strain>
        <tissue evidence="1">Leaf</tissue>
    </source>
</reference>
<sequence length="162" mass="17940">MGQSLQKISSGSEQKNIKISTIERCYKKHLEAKKDPTVADFYRAVCQTVEEINKELGNTQIKIPAADVVHKAYIHVHDEQNSGQVAEITKIQFQTILKEILNISPGLTGLGGAKDTLIYIFGVPIATLFIKQSLMPRAIRNDFFIPGVTSATVFVLAKLNKL</sequence>
<dbReference type="InterPro" id="IPR057196">
    <property type="entry name" value="DUF7874"/>
</dbReference>
<dbReference type="PANTHER" id="PTHR37216:SF1">
    <property type="entry name" value="EXPRESSED PROTEIN"/>
    <property type="match status" value="1"/>
</dbReference>
<dbReference type="PANTHER" id="PTHR37216">
    <property type="entry name" value="EXPRESSED PROTEIN"/>
    <property type="match status" value="1"/>
</dbReference>
<comment type="caution">
    <text evidence="1">The sequence shown here is derived from an EMBL/GenBank/DDBJ whole genome shotgun (WGS) entry which is preliminary data.</text>
</comment>
<proteinExistence type="predicted"/>
<dbReference type="EMBL" id="JAATIP010000095">
    <property type="protein sequence ID" value="KAF4374449.1"/>
    <property type="molecule type" value="Genomic_DNA"/>
</dbReference>
<evidence type="ECO:0000313" key="2">
    <source>
        <dbReference type="Proteomes" id="UP000525078"/>
    </source>
</evidence>
<organism evidence="1 2">
    <name type="scientific">Cannabis sativa</name>
    <name type="common">Hemp</name>
    <name type="synonym">Marijuana</name>
    <dbReference type="NCBI Taxonomy" id="3483"/>
    <lineage>
        <taxon>Eukaryota</taxon>
        <taxon>Viridiplantae</taxon>
        <taxon>Streptophyta</taxon>
        <taxon>Embryophyta</taxon>
        <taxon>Tracheophyta</taxon>
        <taxon>Spermatophyta</taxon>
        <taxon>Magnoliopsida</taxon>
        <taxon>eudicotyledons</taxon>
        <taxon>Gunneridae</taxon>
        <taxon>Pentapetalae</taxon>
        <taxon>rosids</taxon>
        <taxon>fabids</taxon>
        <taxon>Rosales</taxon>
        <taxon>Cannabaceae</taxon>
        <taxon>Cannabis</taxon>
    </lineage>
</organism>
<evidence type="ECO:0000313" key="1">
    <source>
        <dbReference type="EMBL" id="KAF4374449.1"/>
    </source>
</evidence>